<comment type="caution">
    <text evidence="11">The sequence shown here is derived from an EMBL/GenBank/DDBJ whole genome shotgun (WGS) entry which is preliminary data.</text>
</comment>
<organism evidence="11 12">
    <name type="scientific">Blattamonas nauphoetae</name>
    <dbReference type="NCBI Taxonomy" id="2049346"/>
    <lineage>
        <taxon>Eukaryota</taxon>
        <taxon>Metamonada</taxon>
        <taxon>Preaxostyla</taxon>
        <taxon>Oxymonadida</taxon>
        <taxon>Blattamonas</taxon>
    </lineage>
</organism>
<comment type="similarity">
    <text evidence="5">Belongs to the protein kinase superfamily. STE Ser/Thr protein kinase family. MAP kinase kinase subfamily.</text>
</comment>
<accession>A0ABQ9WMQ1</accession>
<dbReference type="EMBL" id="JARBJD010000645">
    <property type="protein sequence ID" value="KAK2940608.1"/>
    <property type="molecule type" value="Genomic_DNA"/>
</dbReference>
<dbReference type="EC" id="2.7.12.2" evidence="6"/>
<protein>
    <recommendedName>
        <fullName evidence="6">mitogen-activated protein kinase kinase</fullName>
        <ecNumber evidence="6">2.7.12.2</ecNumber>
    </recommendedName>
</protein>
<dbReference type="InterPro" id="IPR011009">
    <property type="entry name" value="Kinase-like_dom_sf"/>
</dbReference>
<keyword evidence="2" id="KW-0547">Nucleotide-binding</keyword>
<dbReference type="Pfam" id="PF00069">
    <property type="entry name" value="Pkinase"/>
    <property type="match status" value="1"/>
</dbReference>
<dbReference type="SUPFAM" id="SSF56112">
    <property type="entry name" value="Protein kinase-like (PK-like)"/>
    <property type="match status" value="1"/>
</dbReference>
<reference evidence="11 12" key="1">
    <citation type="journal article" date="2022" name="bioRxiv">
        <title>Genomics of Preaxostyla Flagellates Illuminates Evolutionary Transitions and the Path Towards Mitochondrial Loss.</title>
        <authorList>
            <person name="Novak L.V.F."/>
            <person name="Treitli S.C."/>
            <person name="Pyrih J."/>
            <person name="Halakuc P."/>
            <person name="Pipaliya S.V."/>
            <person name="Vacek V."/>
            <person name="Brzon O."/>
            <person name="Soukal P."/>
            <person name="Eme L."/>
            <person name="Dacks J.B."/>
            <person name="Karnkowska A."/>
            <person name="Elias M."/>
            <person name="Hampl V."/>
        </authorList>
    </citation>
    <scope>NUCLEOTIDE SEQUENCE [LARGE SCALE GENOMIC DNA]</scope>
    <source>
        <strain evidence="11">NAU3</strain>
        <tissue evidence="11">Gut</tissue>
    </source>
</reference>
<evidence type="ECO:0000256" key="8">
    <source>
        <dbReference type="ARBA" id="ARBA00049299"/>
    </source>
</evidence>
<keyword evidence="12" id="KW-1185">Reference proteome</keyword>
<proteinExistence type="inferred from homology"/>
<evidence type="ECO:0000259" key="10">
    <source>
        <dbReference type="PROSITE" id="PS50011"/>
    </source>
</evidence>
<dbReference type="PANTHER" id="PTHR48013">
    <property type="entry name" value="DUAL SPECIFICITY MITOGEN-ACTIVATED PROTEIN KINASE KINASE 5-RELATED"/>
    <property type="match status" value="1"/>
</dbReference>
<evidence type="ECO:0000256" key="7">
    <source>
        <dbReference type="ARBA" id="ARBA00049014"/>
    </source>
</evidence>
<name>A0ABQ9WMQ1_9EUKA</name>
<evidence type="ECO:0000256" key="5">
    <source>
        <dbReference type="ARBA" id="ARBA00038035"/>
    </source>
</evidence>
<comment type="catalytic activity">
    <reaction evidence="8">
        <text>L-threonyl-[protein] + ATP = O-phospho-L-threonyl-[protein] + ADP + H(+)</text>
        <dbReference type="Rhea" id="RHEA:46608"/>
        <dbReference type="Rhea" id="RHEA-COMP:11060"/>
        <dbReference type="Rhea" id="RHEA-COMP:11605"/>
        <dbReference type="ChEBI" id="CHEBI:15378"/>
        <dbReference type="ChEBI" id="CHEBI:30013"/>
        <dbReference type="ChEBI" id="CHEBI:30616"/>
        <dbReference type="ChEBI" id="CHEBI:61977"/>
        <dbReference type="ChEBI" id="CHEBI:456216"/>
        <dbReference type="EC" id="2.7.12.2"/>
    </reaction>
</comment>
<evidence type="ECO:0000313" key="12">
    <source>
        <dbReference type="Proteomes" id="UP001281761"/>
    </source>
</evidence>
<evidence type="ECO:0000256" key="6">
    <source>
        <dbReference type="ARBA" id="ARBA00038999"/>
    </source>
</evidence>
<sequence>MILAFSNCEIEGSGDDGQHESDGDGTGRKVLAEMVRDYTTRKVLMAREALELIRSEKGGKTAHGDIKMENILIDADGHAKLCDFGAAESEDVSATHSAMTQLYVSPERMESDTGKATCEADVWSLGVVLYG</sequence>
<evidence type="ECO:0000256" key="2">
    <source>
        <dbReference type="ARBA" id="ARBA00022741"/>
    </source>
</evidence>
<evidence type="ECO:0000256" key="1">
    <source>
        <dbReference type="ARBA" id="ARBA00022679"/>
    </source>
</evidence>
<keyword evidence="4" id="KW-0067">ATP-binding</keyword>
<dbReference type="InterPro" id="IPR000719">
    <property type="entry name" value="Prot_kinase_dom"/>
</dbReference>
<evidence type="ECO:0000256" key="4">
    <source>
        <dbReference type="ARBA" id="ARBA00022840"/>
    </source>
</evidence>
<keyword evidence="1" id="KW-0808">Transferase</keyword>
<dbReference type="PROSITE" id="PS50011">
    <property type="entry name" value="PROTEIN_KINASE_DOM"/>
    <property type="match status" value="1"/>
</dbReference>
<evidence type="ECO:0000256" key="3">
    <source>
        <dbReference type="ARBA" id="ARBA00022777"/>
    </source>
</evidence>
<dbReference type="PANTHER" id="PTHR48013:SF9">
    <property type="entry name" value="DUAL SPECIFICITY MITOGEN-ACTIVATED PROTEIN KINASE KINASE 5"/>
    <property type="match status" value="1"/>
</dbReference>
<evidence type="ECO:0000256" key="9">
    <source>
        <dbReference type="ARBA" id="ARBA00051693"/>
    </source>
</evidence>
<gene>
    <name evidence="11" type="ORF">BLNAU_24475</name>
</gene>
<comment type="catalytic activity">
    <reaction evidence="9">
        <text>L-tyrosyl-[protein] + ATP = O-phospho-L-tyrosyl-[protein] + ADP + H(+)</text>
        <dbReference type="Rhea" id="RHEA:10596"/>
        <dbReference type="Rhea" id="RHEA-COMP:10136"/>
        <dbReference type="Rhea" id="RHEA-COMP:20101"/>
        <dbReference type="ChEBI" id="CHEBI:15378"/>
        <dbReference type="ChEBI" id="CHEBI:30616"/>
        <dbReference type="ChEBI" id="CHEBI:46858"/>
        <dbReference type="ChEBI" id="CHEBI:61978"/>
        <dbReference type="ChEBI" id="CHEBI:456216"/>
        <dbReference type="EC" id="2.7.12.2"/>
    </reaction>
</comment>
<evidence type="ECO:0000313" key="11">
    <source>
        <dbReference type="EMBL" id="KAK2940608.1"/>
    </source>
</evidence>
<keyword evidence="3" id="KW-0418">Kinase</keyword>
<dbReference type="Gene3D" id="1.10.510.10">
    <property type="entry name" value="Transferase(Phosphotransferase) domain 1"/>
    <property type="match status" value="1"/>
</dbReference>
<dbReference type="Proteomes" id="UP001281761">
    <property type="component" value="Unassembled WGS sequence"/>
</dbReference>
<feature type="domain" description="Protein kinase" evidence="10">
    <location>
        <begin position="1"/>
        <end position="131"/>
    </location>
</feature>
<comment type="catalytic activity">
    <reaction evidence="7">
        <text>L-seryl-[protein] + ATP = O-phospho-L-seryl-[protein] + ADP + H(+)</text>
        <dbReference type="Rhea" id="RHEA:17989"/>
        <dbReference type="Rhea" id="RHEA-COMP:9863"/>
        <dbReference type="Rhea" id="RHEA-COMP:11604"/>
        <dbReference type="ChEBI" id="CHEBI:15378"/>
        <dbReference type="ChEBI" id="CHEBI:29999"/>
        <dbReference type="ChEBI" id="CHEBI:30616"/>
        <dbReference type="ChEBI" id="CHEBI:83421"/>
        <dbReference type="ChEBI" id="CHEBI:456216"/>
        <dbReference type="EC" id="2.7.12.2"/>
    </reaction>
</comment>